<keyword evidence="13" id="KW-1185">Reference proteome</keyword>
<comment type="similarity">
    <text evidence="2 10">Belongs to the intercrine beta (chemokine CC) family.</text>
</comment>
<evidence type="ECO:0000313" key="13">
    <source>
        <dbReference type="Proteomes" id="UP000233556"/>
    </source>
</evidence>
<evidence type="ECO:0000259" key="11">
    <source>
        <dbReference type="SMART" id="SM00199"/>
    </source>
</evidence>
<keyword evidence="5 10" id="KW-0964">Secreted</keyword>
<sequence>MKGPQWCGWLCPLKGSRQPKAPLKCSTECGRFTPRIAEKRIRSYRMTEPLCSRRAVMLGPWLQGSLQFSQLENIYHGYDSIMSPVLGGSVPVHATDWPDGMVSMGWETTLVPAIVAQVWGEALGEACVFTPIECCFSYNKLPLRLSNLKGFYMTPKECFSPAVVFETRNGTKVCAKPEMSWVQKAVEKLQKKKEPRAS</sequence>
<dbReference type="InterPro" id="IPR001811">
    <property type="entry name" value="Chemokine_IL8-like_dom"/>
</dbReference>
<evidence type="ECO:0000256" key="8">
    <source>
        <dbReference type="ARBA" id="ARBA00023198"/>
    </source>
</evidence>
<protein>
    <recommendedName>
        <fullName evidence="10">C-C motif chemokine</fullName>
    </recommendedName>
</protein>
<dbReference type="Proteomes" id="UP000233556">
    <property type="component" value="Unassembled WGS sequence"/>
</dbReference>
<accession>A0A2I0TQ53</accession>
<comment type="subcellular location">
    <subcellularLocation>
        <location evidence="1 10">Secreted</location>
    </subcellularLocation>
</comment>
<proteinExistence type="inferred from homology"/>
<organism evidence="12 13">
    <name type="scientific">Limosa lapponica baueri</name>
    <dbReference type="NCBI Taxonomy" id="1758121"/>
    <lineage>
        <taxon>Eukaryota</taxon>
        <taxon>Metazoa</taxon>
        <taxon>Chordata</taxon>
        <taxon>Craniata</taxon>
        <taxon>Vertebrata</taxon>
        <taxon>Euteleostomi</taxon>
        <taxon>Archelosauria</taxon>
        <taxon>Archosauria</taxon>
        <taxon>Dinosauria</taxon>
        <taxon>Saurischia</taxon>
        <taxon>Theropoda</taxon>
        <taxon>Coelurosauria</taxon>
        <taxon>Aves</taxon>
        <taxon>Neognathae</taxon>
        <taxon>Neoaves</taxon>
        <taxon>Charadriiformes</taxon>
        <taxon>Scolopacidae</taxon>
        <taxon>Limosa</taxon>
    </lineage>
</organism>
<evidence type="ECO:0000256" key="5">
    <source>
        <dbReference type="ARBA" id="ARBA00022525"/>
    </source>
</evidence>
<dbReference type="InterPro" id="IPR039809">
    <property type="entry name" value="Chemokine_b/g/d"/>
</dbReference>
<dbReference type="GO" id="GO:0005615">
    <property type="term" value="C:extracellular space"/>
    <property type="evidence" value="ECO:0007669"/>
    <property type="project" value="UniProtKB-KW"/>
</dbReference>
<dbReference type="CDD" id="cd00272">
    <property type="entry name" value="Chemokine_CC"/>
    <property type="match status" value="1"/>
</dbReference>
<dbReference type="GO" id="GO:0008009">
    <property type="term" value="F:chemokine activity"/>
    <property type="evidence" value="ECO:0007669"/>
    <property type="project" value="InterPro"/>
</dbReference>
<dbReference type="InterPro" id="IPR000827">
    <property type="entry name" value="Chemokine_CC_CS"/>
</dbReference>
<keyword evidence="8" id="KW-0395">Inflammatory response</keyword>
<feature type="domain" description="Chemokine interleukin-8-like" evidence="11">
    <location>
        <begin position="131"/>
        <end position="189"/>
    </location>
</feature>
<dbReference type="SMART" id="SM00199">
    <property type="entry name" value="SCY"/>
    <property type="match status" value="1"/>
</dbReference>
<evidence type="ECO:0000313" key="12">
    <source>
        <dbReference type="EMBL" id="PKU35863.1"/>
    </source>
</evidence>
<dbReference type="InterPro" id="IPR036048">
    <property type="entry name" value="Interleukin_8-like_sf"/>
</dbReference>
<dbReference type="GO" id="GO:0006955">
    <property type="term" value="P:immune response"/>
    <property type="evidence" value="ECO:0007669"/>
    <property type="project" value="InterPro"/>
</dbReference>
<dbReference type="Gene3D" id="2.40.50.40">
    <property type="match status" value="1"/>
</dbReference>
<dbReference type="PANTHER" id="PTHR12015:SF111">
    <property type="entry name" value="C-C MOTIF CHEMOKINE 17"/>
    <property type="match status" value="1"/>
</dbReference>
<reference evidence="13" key="1">
    <citation type="submission" date="2017-11" db="EMBL/GenBank/DDBJ databases">
        <authorList>
            <person name="Lima N.C."/>
            <person name="Parody-Merino A.M."/>
            <person name="Battley P.F."/>
            <person name="Fidler A.E."/>
            <person name="Prosdocimi F."/>
        </authorList>
    </citation>
    <scope>NUCLEOTIDE SEQUENCE [LARGE SCALE GENOMIC DNA]</scope>
</reference>
<dbReference type="PANTHER" id="PTHR12015">
    <property type="entry name" value="SMALL INDUCIBLE CYTOKINE A"/>
    <property type="match status" value="1"/>
</dbReference>
<name>A0A2I0TQ53_LIMLA</name>
<gene>
    <name evidence="12" type="ORF">llap_13834</name>
</gene>
<evidence type="ECO:0000256" key="10">
    <source>
        <dbReference type="RuleBase" id="RU361150"/>
    </source>
</evidence>
<evidence type="ECO:0000256" key="7">
    <source>
        <dbReference type="ARBA" id="ARBA00023157"/>
    </source>
</evidence>
<evidence type="ECO:0000256" key="4">
    <source>
        <dbReference type="ARBA" id="ARBA00022514"/>
    </source>
</evidence>
<evidence type="ECO:0000256" key="1">
    <source>
        <dbReference type="ARBA" id="ARBA00004613"/>
    </source>
</evidence>
<evidence type="ECO:0000256" key="6">
    <source>
        <dbReference type="ARBA" id="ARBA00022729"/>
    </source>
</evidence>
<dbReference type="EMBL" id="KZ507999">
    <property type="protein sequence ID" value="PKU35863.1"/>
    <property type="molecule type" value="Genomic_DNA"/>
</dbReference>
<keyword evidence="3 10" id="KW-0145">Chemotaxis</keyword>
<keyword evidence="7" id="KW-1015">Disulfide bond</keyword>
<dbReference type="PROSITE" id="PS00472">
    <property type="entry name" value="SMALL_CYTOKINES_CC"/>
    <property type="match status" value="1"/>
</dbReference>
<dbReference type="OrthoDB" id="9892424at2759"/>
<evidence type="ECO:0000256" key="3">
    <source>
        <dbReference type="ARBA" id="ARBA00022500"/>
    </source>
</evidence>
<evidence type="ECO:0000256" key="9">
    <source>
        <dbReference type="ARBA" id="ARBA00046039"/>
    </source>
</evidence>
<comment type="function">
    <text evidence="9">Chemokine, which displays chemotactic activity for T lymphocytes, preferentially Th2 cells, but not monocytes or granulocytes. Therefore plays an important role in a wide range of inflammatory and immunological processes. Acts by binding to CCR4 at T-cell surface. Mediates GM-CSF/CSF2-driven pain and inflammation. In the brain, required to maintain the typical, highly branched morphology of hippocampal microglia under homeostatic conditions. May be important for the appropriate adaptation of microglial morphology and synaptic plasticity to acute lipopolysaccharide (LPS)-induced neuroinflammation. Plays a role in wound healing, mainly by inducing fibroblast migration into the wound.</text>
</comment>
<dbReference type="GO" id="GO:0006954">
    <property type="term" value="P:inflammatory response"/>
    <property type="evidence" value="ECO:0007669"/>
    <property type="project" value="UniProtKB-KW"/>
</dbReference>
<dbReference type="AlphaFoldDB" id="A0A2I0TQ53"/>
<keyword evidence="6" id="KW-0732">Signal</keyword>
<dbReference type="SUPFAM" id="SSF54117">
    <property type="entry name" value="Interleukin 8-like chemokines"/>
    <property type="match status" value="1"/>
</dbReference>
<keyword evidence="4 10" id="KW-0202">Cytokine</keyword>
<evidence type="ECO:0000256" key="2">
    <source>
        <dbReference type="ARBA" id="ARBA00010868"/>
    </source>
</evidence>
<dbReference type="Pfam" id="PF00048">
    <property type="entry name" value="IL8"/>
    <property type="match status" value="1"/>
</dbReference>
<reference evidence="13" key="2">
    <citation type="submission" date="2017-12" db="EMBL/GenBank/DDBJ databases">
        <title>Genome sequence of the Bar-tailed Godwit (Limosa lapponica baueri).</title>
        <authorList>
            <person name="Lima N.C.B."/>
            <person name="Parody-Merino A.M."/>
            <person name="Battley P.F."/>
            <person name="Fidler A.E."/>
            <person name="Prosdocimi F."/>
        </authorList>
    </citation>
    <scope>NUCLEOTIDE SEQUENCE [LARGE SCALE GENOMIC DNA]</scope>
</reference>